<protein>
    <recommendedName>
        <fullName evidence="5">1-deoxy-D-xylulose-5-phosphate reductoisomerase</fullName>
        <ecNumber evidence="5">1.1.1.267</ecNumber>
    </recommendedName>
</protein>
<dbReference type="PANTHER" id="PTHR30525">
    <property type="entry name" value="1-DEOXY-D-XYLULOSE 5-PHOSPHATE REDUCTOISOMERASE"/>
    <property type="match status" value="1"/>
</dbReference>
<dbReference type="SUPFAM" id="SSF51735">
    <property type="entry name" value="NAD(P)-binding Rossmann-fold domains"/>
    <property type="match status" value="1"/>
</dbReference>
<accession>A0A1B0FAU5</accession>
<proteinExistence type="inferred from homology"/>
<feature type="region of interest" description="Disordered" evidence="12">
    <location>
        <begin position="1"/>
        <end position="29"/>
    </location>
</feature>
<dbReference type="UniPathway" id="UPA00056">
    <property type="reaction ID" value="UER00092"/>
</dbReference>
<dbReference type="Pfam" id="PF02670">
    <property type="entry name" value="DXP_reductoisom"/>
    <property type="match status" value="1"/>
</dbReference>
<dbReference type="STRING" id="37546.A0A1B0FAU5"/>
<evidence type="ECO:0000259" key="14">
    <source>
        <dbReference type="Pfam" id="PF08436"/>
    </source>
</evidence>
<evidence type="ECO:0000259" key="15">
    <source>
        <dbReference type="Pfam" id="PF13288"/>
    </source>
</evidence>
<evidence type="ECO:0000256" key="1">
    <source>
        <dbReference type="ARBA" id="ARBA00001936"/>
    </source>
</evidence>
<dbReference type="EnsemblMetazoa" id="GMOY000648-RA">
    <property type="protein sequence ID" value="GMOY000648-PA"/>
    <property type="gene ID" value="GMOY000648"/>
</dbReference>
<keyword evidence="9" id="KW-0464">Manganese</keyword>
<dbReference type="InterPro" id="IPR036291">
    <property type="entry name" value="NAD(P)-bd_dom_sf"/>
</dbReference>
<dbReference type="GO" id="GO:0030145">
    <property type="term" value="F:manganese ion binding"/>
    <property type="evidence" value="ECO:0007669"/>
    <property type="project" value="TreeGrafter"/>
</dbReference>
<dbReference type="InterPro" id="IPR026877">
    <property type="entry name" value="DXPR_C"/>
</dbReference>
<feature type="domain" description="1-deoxy-D-xylulose 5-phosphate reductoisomerase N-terminal" evidence="13">
    <location>
        <begin position="150"/>
        <end position="261"/>
    </location>
</feature>
<organism evidence="16 17">
    <name type="scientific">Glossina morsitans morsitans</name>
    <name type="common">Savannah tsetse fly</name>
    <dbReference type="NCBI Taxonomy" id="37546"/>
    <lineage>
        <taxon>Eukaryota</taxon>
        <taxon>Metazoa</taxon>
        <taxon>Ecdysozoa</taxon>
        <taxon>Arthropoda</taxon>
        <taxon>Hexapoda</taxon>
        <taxon>Insecta</taxon>
        <taxon>Pterygota</taxon>
        <taxon>Neoptera</taxon>
        <taxon>Endopterygota</taxon>
        <taxon>Diptera</taxon>
        <taxon>Brachycera</taxon>
        <taxon>Muscomorpha</taxon>
        <taxon>Hippoboscoidea</taxon>
        <taxon>Glossinidae</taxon>
        <taxon>Glossina</taxon>
    </lineage>
</organism>
<evidence type="ECO:0000256" key="11">
    <source>
        <dbReference type="ARBA" id="ARBA00048543"/>
    </source>
</evidence>
<dbReference type="InterPro" id="IPR036169">
    <property type="entry name" value="DXPR_C_sf"/>
</dbReference>
<dbReference type="InterPro" id="IPR010106">
    <property type="entry name" value="RpnA"/>
</dbReference>
<dbReference type="Proteomes" id="UP000092444">
    <property type="component" value="Unassembled WGS sequence"/>
</dbReference>
<dbReference type="GO" id="GO:0030604">
    <property type="term" value="F:1-deoxy-D-xylulose-5-phosphate reductoisomerase activity"/>
    <property type="evidence" value="ECO:0007669"/>
    <property type="project" value="UniProtKB-EC"/>
</dbReference>
<keyword evidence="7" id="KW-0521">NADP</keyword>
<keyword evidence="17" id="KW-1185">Reference proteome</keyword>
<dbReference type="Pfam" id="PF08436">
    <property type="entry name" value="DXP_redisom_C"/>
    <property type="match status" value="1"/>
</dbReference>
<dbReference type="VEuPathDB" id="VectorBase:GMOY000648"/>
<dbReference type="InterPro" id="IPR013512">
    <property type="entry name" value="DXP_reductoisomerase_N"/>
</dbReference>
<dbReference type="EMBL" id="CCAG010020513">
    <property type="status" value="NOT_ANNOTATED_CDS"/>
    <property type="molecule type" value="Genomic_DNA"/>
</dbReference>
<evidence type="ECO:0000256" key="7">
    <source>
        <dbReference type="ARBA" id="ARBA00022857"/>
    </source>
</evidence>
<dbReference type="Pfam" id="PF13288">
    <property type="entry name" value="DXPR_C"/>
    <property type="match status" value="1"/>
</dbReference>
<dbReference type="Pfam" id="PF12784">
    <property type="entry name" value="PDDEXK_2"/>
    <property type="match status" value="1"/>
</dbReference>
<evidence type="ECO:0000259" key="13">
    <source>
        <dbReference type="Pfam" id="PF02670"/>
    </source>
</evidence>
<dbReference type="PANTHER" id="PTHR30525:SF0">
    <property type="entry name" value="1-DEOXY-D-XYLULOSE 5-PHOSPHATE REDUCTOISOMERASE, CHLOROPLASTIC"/>
    <property type="match status" value="1"/>
</dbReference>
<keyword evidence="8" id="KW-0560">Oxidoreductase</keyword>
<comment type="cofactor">
    <cofactor evidence="1">
        <name>Mn(2+)</name>
        <dbReference type="ChEBI" id="CHEBI:29035"/>
    </cofactor>
</comment>
<evidence type="ECO:0000256" key="10">
    <source>
        <dbReference type="ARBA" id="ARBA00023229"/>
    </source>
</evidence>
<evidence type="ECO:0000256" key="5">
    <source>
        <dbReference type="ARBA" id="ARBA00012366"/>
    </source>
</evidence>
<dbReference type="SUPFAM" id="SSF69055">
    <property type="entry name" value="1-deoxy-D-xylulose-5-phosphate reductoisomerase, C-terminal domain"/>
    <property type="match status" value="1"/>
</dbReference>
<evidence type="ECO:0000256" key="3">
    <source>
        <dbReference type="ARBA" id="ARBA00005094"/>
    </source>
</evidence>
<dbReference type="SUPFAM" id="SSF55347">
    <property type="entry name" value="Glyceraldehyde-3-phosphate dehydrogenase-like, C-terminal domain"/>
    <property type="match status" value="1"/>
</dbReference>
<dbReference type="Gene3D" id="3.40.50.720">
    <property type="entry name" value="NAD(P)-binding Rossmann-like Domain"/>
    <property type="match status" value="1"/>
</dbReference>
<dbReference type="InterPro" id="IPR003821">
    <property type="entry name" value="DXP_reductoisomerase"/>
</dbReference>
<evidence type="ECO:0000313" key="16">
    <source>
        <dbReference type="EnsemblMetazoa" id="GMOY000648-PA"/>
    </source>
</evidence>
<sequence length="701" mass="78224">MSEAQGPNIAEWQAQQQHQEAAGEKSGFDLGHSDSVSTVVDGMKWLFNFHEGEIAAYSNMFEGLAEYFSGGGGEDMPSEGMDMAHGDEGPHSDDYPHANNEMAHNADGLQDMHDAGDPGRSPSVGDDHGHELVCLSEKGFSFRVNRKCWKTVDLLSKRKEEYQVEALSAHSNFALLAHQAKLLNAKYVAISDERLYKDLKESLLGTDVKIAIGATNIATIPVDLSVVAIVGIAGLGPVMEVIESGTKVIALANKESIVCGGKLLLKKAKEKNVQIIPIDSEHNAIFQILQNDDKCVEKIIVTASGGPFLNYSLEQLRNIMVDQALSHPTWNMGKKISVDSATMMNKALEIIEAHNLFNISPDKIEAIVHPESIVHGIVTYKDGFNFAVLAETDMAIPISYALSWPERSALNRKLDLTKQGKLTFQEPDHKRFPALKLSMAVLNSSAPQTNSIVLNAANEIAVNEFLKSRIGFLKIVEVVESTMESFGSYTDINSLSDIINIDYESRIIANKVVERFTEINTIQEVEFLSAIMDPEIASDKQSIVDVLCRDSSGARYVIEMQLTCDKGFEKRAQLYAAKAYSRQADKSGKYIDLKKVFFIAISNCNLFPDKLDYISSHTIRDEKTNEHDLKDFQFVFIELPKFPKNKEEQLESIVDRWLFFFKYADETTEEDLRKIAEKAPIIKLAYDELERFSWNEKDLVA</sequence>
<evidence type="ECO:0000256" key="9">
    <source>
        <dbReference type="ARBA" id="ARBA00023211"/>
    </source>
</evidence>
<reference evidence="16" key="1">
    <citation type="submission" date="2020-05" db="UniProtKB">
        <authorList>
            <consortium name="EnsemblMetazoa"/>
        </authorList>
    </citation>
    <scope>IDENTIFICATION</scope>
    <source>
        <strain evidence="16">Yale</strain>
    </source>
</reference>
<comment type="pathway">
    <text evidence="3">Isoprenoid biosynthesis; isopentenyl diphosphate biosynthesis via DXP pathway; isopentenyl diphosphate from 1-deoxy-D-xylulose 5-phosphate: step 1/6.</text>
</comment>
<feature type="domain" description="DXP reductoisomerase C-terminal" evidence="15">
    <location>
        <begin position="389"/>
        <end position="506"/>
    </location>
</feature>
<keyword evidence="6" id="KW-0479">Metal-binding</keyword>
<feature type="compositionally biased region" description="Low complexity" evidence="12">
    <location>
        <begin position="10"/>
        <end position="20"/>
    </location>
</feature>
<dbReference type="EC" id="1.1.1.267" evidence="5"/>
<dbReference type="GO" id="GO:0070402">
    <property type="term" value="F:NADPH binding"/>
    <property type="evidence" value="ECO:0007669"/>
    <property type="project" value="InterPro"/>
</dbReference>
<evidence type="ECO:0000256" key="12">
    <source>
        <dbReference type="SAM" id="MobiDB-lite"/>
    </source>
</evidence>
<evidence type="ECO:0000256" key="6">
    <source>
        <dbReference type="ARBA" id="ARBA00022723"/>
    </source>
</evidence>
<comment type="catalytic activity">
    <reaction evidence="11">
        <text>2-C-methyl-D-erythritol 4-phosphate + NADP(+) = 1-deoxy-D-xylulose 5-phosphate + NADPH + H(+)</text>
        <dbReference type="Rhea" id="RHEA:13717"/>
        <dbReference type="ChEBI" id="CHEBI:15378"/>
        <dbReference type="ChEBI" id="CHEBI:57783"/>
        <dbReference type="ChEBI" id="CHEBI:57792"/>
        <dbReference type="ChEBI" id="CHEBI:58262"/>
        <dbReference type="ChEBI" id="CHEBI:58349"/>
        <dbReference type="EC" id="1.1.1.267"/>
    </reaction>
    <physiologicalReaction direction="right-to-left" evidence="11">
        <dbReference type="Rhea" id="RHEA:13719"/>
    </physiologicalReaction>
</comment>
<name>A0A1B0FAU5_GLOMM</name>
<evidence type="ECO:0000256" key="2">
    <source>
        <dbReference type="ARBA" id="ARBA00001946"/>
    </source>
</evidence>
<dbReference type="AlphaFoldDB" id="A0A1B0FAU5"/>
<comment type="cofactor">
    <cofactor evidence="2">
        <name>Mg(2+)</name>
        <dbReference type="ChEBI" id="CHEBI:18420"/>
    </cofactor>
</comment>
<dbReference type="HAMAP" id="MF_00183">
    <property type="entry name" value="DXP_reductoisom"/>
    <property type="match status" value="1"/>
</dbReference>
<feature type="domain" description="1-deoxy-D-xylulose 5-phosphate reductoisomerase C-terminal" evidence="14">
    <location>
        <begin position="275"/>
        <end position="357"/>
    </location>
</feature>
<dbReference type="Gene3D" id="1.10.1740.10">
    <property type="match status" value="1"/>
</dbReference>
<evidence type="ECO:0000256" key="4">
    <source>
        <dbReference type="ARBA" id="ARBA00006825"/>
    </source>
</evidence>
<evidence type="ECO:0000313" key="17">
    <source>
        <dbReference type="Proteomes" id="UP000092444"/>
    </source>
</evidence>
<evidence type="ECO:0000256" key="8">
    <source>
        <dbReference type="ARBA" id="ARBA00023002"/>
    </source>
</evidence>
<dbReference type="InterPro" id="IPR013644">
    <property type="entry name" value="DXP_reductoisomerase_C"/>
</dbReference>
<comment type="similarity">
    <text evidence="4">Belongs to the DXR family.</text>
</comment>
<dbReference type="NCBIfam" id="TIGR01784">
    <property type="entry name" value="T_den_put_tspse"/>
    <property type="match status" value="1"/>
</dbReference>
<dbReference type="NCBIfam" id="TIGR00243">
    <property type="entry name" value="Dxr"/>
    <property type="match status" value="1"/>
</dbReference>
<dbReference type="GO" id="GO:0019288">
    <property type="term" value="P:isopentenyl diphosphate biosynthetic process, methylerythritol 4-phosphate pathway"/>
    <property type="evidence" value="ECO:0007669"/>
    <property type="project" value="UniProtKB-UniPathway"/>
</dbReference>
<keyword evidence="10" id="KW-0414">Isoprene biosynthesis</keyword>